<reference evidence="1" key="1">
    <citation type="journal article" date="2014" name="Int. J. Syst. Evol. Microbiol.">
        <title>Complete genome sequence of Corynebacterium casei LMG S-19264T (=DSM 44701T), isolated from a smear-ripened cheese.</title>
        <authorList>
            <consortium name="US DOE Joint Genome Institute (JGI-PGF)"/>
            <person name="Walter F."/>
            <person name="Albersmeier A."/>
            <person name="Kalinowski J."/>
            <person name="Ruckert C."/>
        </authorList>
    </citation>
    <scope>NUCLEOTIDE SEQUENCE</scope>
    <source>
        <strain evidence="1">CCM 7897</strain>
    </source>
</reference>
<dbReference type="AlphaFoldDB" id="A0A917BW81"/>
<dbReference type="RefSeq" id="WP_188577599.1">
    <property type="nucleotide sequence ID" value="NZ_BMCT01000002.1"/>
</dbReference>
<protein>
    <submittedName>
        <fullName evidence="1">CoA transferase</fullName>
    </submittedName>
</protein>
<dbReference type="SUPFAM" id="SSF89796">
    <property type="entry name" value="CoA-transferase family III (CaiB/BaiF)"/>
    <property type="match status" value="1"/>
</dbReference>
<gene>
    <name evidence="1" type="ORF">GCM10007301_17800</name>
</gene>
<dbReference type="Gene3D" id="3.30.1540.10">
    <property type="entry name" value="formyl-coa transferase, domain 3"/>
    <property type="match status" value="1"/>
</dbReference>
<dbReference type="InterPro" id="IPR050509">
    <property type="entry name" value="CoA-transferase_III"/>
</dbReference>
<dbReference type="InterPro" id="IPR003673">
    <property type="entry name" value="CoA-Trfase_fam_III"/>
</dbReference>
<name>A0A917BW81_9HYPH</name>
<comment type="caution">
    <text evidence="1">The sequence shown here is derived from an EMBL/GenBank/DDBJ whole genome shotgun (WGS) entry which is preliminary data.</text>
</comment>
<dbReference type="Proteomes" id="UP000606044">
    <property type="component" value="Unassembled WGS sequence"/>
</dbReference>
<dbReference type="InterPro" id="IPR044855">
    <property type="entry name" value="CoA-Trfase_III_dom3_sf"/>
</dbReference>
<keyword evidence="2" id="KW-1185">Reference proteome</keyword>
<evidence type="ECO:0000313" key="1">
    <source>
        <dbReference type="EMBL" id="GGF58555.1"/>
    </source>
</evidence>
<dbReference type="Pfam" id="PF02515">
    <property type="entry name" value="CoA_transf_3"/>
    <property type="match status" value="1"/>
</dbReference>
<sequence>MPADLLKGIRVVELGQYIPAPFAALQLADLGADVVKIEPPAGDPMRHLGAARADGVSAAYAALNDGKRIVLADLKSAEGQAHAQALVAAADVLLESFRPGVLARLGLGRDDLARLNPRLIHCALSGYGQNGPLARAAGHDIGYMAAGGGLARLGTADRPVSGRLPISDYASGQQAALSIAAALLRRERTGQGCFIDIAMTDVMLSWQAADLAEASIAPPAARGEGSIDGGAAGYNIYRAACGGFIALGALEPAFWGNFCAAIGRADLVARHDDPLPQIQLVDELKALFLTRSALEWEERLGAADCCFQRLLETADIPAFPQFGARQMIRHRQDDTVAVSYPAWIDQAPAQERRLPWREVGLPEALARWAPLSEA</sequence>
<proteinExistence type="predicted"/>
<evidence type="ECO:0000313" key="2">
    <source>
        <dbReference type="Proteomes" id="UP000606044"/>
    </source>
</evidence>
<dbReference type="PANTHER" id="PTHR48228">
    <property type="entry name" value="SUCCINYL-COA--D-CITRAMALATE COA-TRANSFERASE"/>
    <property type="match status" value="1"/>
</dbReference>
<dbReference type="InterPro" id="IPR023606">
    <property type="entry name" value="CoA-Trfase_III_dom_1_sf"/>
</dbReference>
<keyword evidence="1" id="KW-0808">Transferase</keyword>
<organism evidence="1 2">
    <name type="scientific">Azorhizobium oxalatiphilum</name>
    <dbReference type="NCBI Taxonomy" id="980631"/>
    <lineage>
        <taxon>Bacteria</taxon>
        <taxon>Pseudomonadati</taxon>
        <taxon>Pseudomonadota</taxon>
        <taxon>Alphaproteobacteria</taxon>
        <taxon>Hyphomicrobiales</taxon>
        <taxon>Xanthobacteraceae</taxon>
        <taxon>Azorhizobium</taxon>
    </lineage>
</organism>
<reference evidence="1" key="2">
    <citation type="submission" date="2020-09" db="EMBL/GenBank/DDBJ databases">
        <authorList>
            <person name="Sun Q."/>
            <person name="Sedlacek I."/>
        </authorList>
    </citation>
    <scope>NUCLEOTIDE SEQUENCE</scope>
    <source>
        <strain evidence="1">CCM 7897</strain>
    </source>
</reference>
<dbReference type="Gene3D" id="3.40.50.10540">
    <property type="entry name" value="Crotonobetainyl-coa:carnitine coa-transferase, domain 1"/>
    <property type="match status" value="1"/>
</dbReference>
<accession>A0A917BW81</accession>
<dbReference type="PANTHER" id="PTHR48228:SF5">
    <property type="entry name" value="ALPHA-METHYLACYL-COA RACEMASE"/>
    <property type="match status" value="1"/>
</dbReference>
<dbReference type="EMBL" id="BMCT01000002">
    <property type="protein sequence ID" value="GGF58555.1"/>
    <property type="molecule type" value="Genomic_DNA"/>
</dbReference>
<dbReference type="GO" id="GO:0016740">
    <property type="term" value="F:transferase activity"/>
    <property type="evidence" value="ECO:0007669"/>
    <property type="project" value="UniProtKB-KW"/>
</dbReference>